<dbReference type="Pfam" id="PF01593">
    <property type="entry name" value="Amino_oxidase"/>
    <property type="match status" value="1"/>
</dbReference>
<evidence type="ECO:0000313" key="5">
    <source>
        <dbReference type="EMBL" id="GHD31046.1"/>
    </source>
</evidence>
<accession>A0A918XHL0</accession>
<name>A0A918XHL0_9GAMM</name>
<keyword evidence="6" id="KW-1185">Reference proteome</keyword>
<evidence type="ECO:0000256" key="1">
    <source>
        <dbReference type="ARBA" id="ARBA00037217"/>
    </source>
</evidence>
<dbReference type="RefSeq" id="WP_189476553.1">
    <property type="nucleotide sequence ID" value="NZ_BMYM01000001.1"/>
</dbReference>
<evidence type="ECO:0000313" key="6">
    <source>
        <dbReference type="Proteomes" id="UP000644693"/>
    </source>
</evidence>
<dbReference type="AlphaFoldDB" id="A0A918XHL0"/>
<comment type="caution">
    <text evidence="5">The sequence shown here is derived from an EMBL/GenBank/DDBJ whole genome shotgun (WGS) entry which is preliminary data.</text>
</comment>
<dbReference type="EMBL" id="BMYM01000001">
    <property type="protein sequence ID" value="GHD31046.1"/>
    <property type="molecule type" value="Genomic_DNA"/>
</dbReference>
<dbReference type="InterPro" id="IPR002937">
    <property type="entry name" value="Amino_oxidase"/>
</dbReference>
<dbReference type="PANTHER" id="PTHR10668">
    <property type="entry name" value="PHYTOENE DEHYDROGENASE"/>
    <property type="match status" value="1"/>
</dbReference>
<dbReference type="SUPFAM" id="SSF51905">
    <property type="entry name" value="FAD/NAD(P)-binding domain"/>
    <property type="match status" value="1"/>
</dbReference>
<dbReference type="Proteomes" id="UP000644693">
    <property type="component" value="Unassembled WGS sequence"/>
</dbReference>
<dbReference type="InterPro" id="IPR036188">
    <property type="entry name" value="FAD/NAD-bd_sf"/>
</dbReference>
<evidence type="ECO:0000259" key="4">
    <source>
        <dbReference type="Pfam" id="PF01593"/>
    </source>
</evidence>
<protein>
    <recommendedName>
        <fullName evidence="3">Pyridine nucleotide-disulfide oxidoreductase domain-containing protein 2</fullName>
    </recommendedName>
</protein>
<feature type="domain" description="Amine oxidase" evidence="4">
    <location>
        <begin position="15"/>
        <end position="292"/>
    </location>
</feature>
<comment type="function">
    <text evidence="1">Probable oxidoreductase that may play a role as regulator of mitochondrial function.</text>
</comment>
<organism evidence="5 6">
    <name type="scientific">Parahalioglobus pacificus</name>
    <dbReference type="NCBI Taxonomy" id="930806"/>
    <lineage>
        <taxon>Bacteria</taxon>
        <taxon>Pseudomonadati</taxon>
        <taxon>Pseudomonadota</taxon>
        <taxon>Gammaproteobacteria</taxon>
        <taxon>Cellvibrionales</taxon>
        <taxon>Halieaceae</taxon>
        <taxon>Parahalioglobus</taxon>
    </lineage>
</organism>
<sequence length="518" mass="55530">MTDVDVLVIGAGHNGLVCATQLASAGRSVMVLEAGEQPGGMAVNREIAPGFQVPGCAQWLTQFSPQLIRELKLEQHGLELAATDLTSIGLSADGNTISLKQGEVSGEISDADRAAFAELYRLLSKVNRLLLRLSKRPPPYLVEGKLRDKLALADLGLRLRLMGSDDMSELLRQALNNVYDLLQERFESPLLKGMLSLEAVQGTHFGPRSPNTVFTLLQRKLQWAWGGEVSQVRGGMAGLGTALANAAQAAGVTLRYGAEVQSLIMPGDCVEGVQLADGTELRAGCVVSSVDPVTTFESLLGLAKVETDTARRVSQIRIKSGTAKLHLALSGLPNFTGLDASQLGQRLLIAPDPNYVERAFNPVKYGEYASLPTMDISIPSVNDPSLAPDGQHVLSAIVQHVSHSPAGGWSTQRERALSDWIDCLAQYAPDIREHIVAAEILTPADLEQQYRVQGGHWDHVEISLDQVLMMRPFPAAARYDASVPGLYLCGAGSHPGGNLSGLPGRNAADTILKMEKQS</sequence>
<gene>
    <name evidence="5" type="ORF">GCM10007053_13650</name>
</gene>
<reference evidence="5" key="1">
    <citation type="journal article" date="2014" name="Int. J. Syst. Evol. Microbiol.">
        <title>Complete genome sequence of Corynebacterium casei LMG S-19264T (=DSM 44701T), isolated from a smear-ripened cheese.</title>
        <authorList>
            <consortium name="US DOE Joint Genome Institute (JGI-PGF)"/>
            <person name="Walter F."/>
            <person name="Albersmeier A."/>
            <person name="Kalinowski J."/>
            <person name="Ruckert C."/>
        </authorList>
    </citation>
    <scope>NUCLEOTIDE SEQUENCE</scope>
    <source>
        <strain evidence="5">KCTC 23430</strain>
    </source>
</reference>
<dbReference type="GO" id="GO:0016491">
    <property type="term" value="F:oxidoreductase activity"/>
    <property type="evidence" value="ECO:0007669"/>
    <property type="project" value="InterPro"/>
</dbReference>
<evidence type="ECO:0000256" key="3">
    <source>
        <dbReference type="ARBA" id="ARBA00040298"/>
    </source>
</evidence>
<proteinExistence type="predicted"/>
<dbReference type="Gene3D" id="3.50.50.60">
    <property type="entry name" value="FAD/NAD(P)-binding domain"/>
    <property type="match status" value="2"/>
</dbReference>
<comment type="subunit">
    <text evidence="2">Interacts with COX5B; this interaction may contribute to localize PYROXD2 to the inner face of the inner mitochondrial membrane.</text>
</comment>
<reference evidence="5" key="2">
    <citation type="submission" date="2020-09" db="EMBL/GenBank/DDBJ databases">
        <authorList>
            <person name="Sun Q."/>
            <person name="Kim S."/>
        </authorList>
    </citation>
    <scope>NUCLEOTIDE SEQUENCE</scope>
    <source>
        <strain evidence="5">KCTC 23430</strain>
    </source>
</reference>
<dbReference type="PANTHER" id="PTHR10668:SF103">
    <property type="entry name" value="PYRIDINE NUCLEOTIDE-DISULFIDE OXIDOREDUCTASE DOMAIN-CONTAINING PROTEIN 2"/>
    <property type="match status" value="1"/>
</dbReference>
<evidence type="ECO:0000256" key="2">
    <source>
        <dbReference type="ARBA" id="ARBA00038825"/>
    </source>
</evidence>